<accession>A0A4S4MXM2</accession>
<evidence type="ECO:0000256" key="1">
    <source>
        <dbReference type="ARBA" id="ARBA00008045"/>
    </source>
</evidence>
<keyword evidence="2" id="KW-0143">Chaperone</keyword>
<dbReference type="PANTHER" id="PTHR21431:SF0">
    <property type="entry name" value="PREFOLDIN SUBUNIT 6"/>
    <property type="match status" value="1"/>
</dbReference>
<dbReference type="GO" id="GO:0006457">
    <property type="term" value="P:protein folding"/>
    <property type="evidence" value="ECO:0007669"/>
    <property type="project" value="InterPro"/>
</dbReference>
<dbReference type="GO" id="GO:0051087">
    <property type="term" value="F:protein-folding chaperone binding"/>
    <property type="evidence" value="ECO:0007669"/>
    <property type="project" value="TreeGrafter"/>
</dbReference>
<dbReference type="CDD" id="cd23161">
    <property type="entry name" value="Prefoldin_6"/>
    <property type="match status" value="1"/>
</dbReference>
<feature type="coiled-coil region" evidence="3">
    <location>
        <begin position="76"/>
        <end position="103"/>
    </location>
</feature>
<dbReference type="InterPro" id="IPR009053">
    <property type="entry name" value="Prefoldin"/>
</dbReference>
<dbReference type="GO" id="GO:0051131">
    <property type="term" value="P:chaperone-mediated protein complex assembly"/>
    <property type="evidence" value="ECO:0007669"/>
    <property type="project" value="TreeGrafter"/>
</dbReference>
<dbReference type="Proteomes" id="UP000308730">
    <property type="component" value="Unassembled WGS sequence"/>
</dbReference>
<dbReference type="SUPFAM" id="SSF46579">
    <property type="entry name" value="Prefoldin"/>
    <property type="match status" value="1"/>
</dbReference>
<gene>
    <name evidence="4" type="ORF">EUX98_g6024</name>
</gene>
<dbReference type="GO" id="GO:0016272">
    <property type="term" value="C:prefoldin complex"/>
    <property type="evidence" value="ECO:0007669"/>
    <property type="project" value="InterPro"/>
</dbReference>
<dbReference type="AlphaFoldDB" id="A0A4S4MXM2"/>
<evidence type="ECO:0008006" key="6">
    <source>
        <dbReference type="Google" id="ProtNLM"/>
    </source>
</evidence>
<evidence type="ECO:0000313" key="4">
    <source>
        <dbReference type="EMBL" id="THH28160.1"/>
    </source>
</evidence>
<dbReference type="GO" id="GO:0005737">
    <property type="term" value="C:cytoplasm"/>
    <property type="evidence" value="ECO:0007669"/>
    <property type="project" value="TreeGrafter"/>
</dbReference>
<evidence type="ECO:0000256" key="2">
    <source>
        <dbReference type="ARBA" id="ARBA00023186"/>
    </source>
</evidence>
<protein>
    <recommendedName>
        <fullName evidence="6">Prefoldin subunit 1</fullName>
    </recommendedName>
</protein>
<comment type="similarity">
    <text evidence="1">Belongs to the prefoldin subunit beta family.</text>
</comment>
<dbReference type="GO" id="GO:0051082">
    <property type="term" value="F:unfolded protein binding"/>
    <property type="evidence" value="ECO:0007669"/>
    <property type="project" value="InterPro"/>
</dbReference>
<comment type="caution">
    <text evidence="4">The sequence shown here is derived from an EMBL/GenBank/DDBJ whole genome shotgun (WGS) entry which is preliminary data.</text>
</comment>
<evidence type="ECO:0000313" key="5">
    <source>
        <dbReference type="Proteomes" id="UP000308730"/>
    </source>
</evidence>
<proteinExistence type="inferred from homology"/>
<dbReference type="OrthoDB" id="248120at2759"/>
<dbReference type="PANTHER" id="PTHR21431">
    <property type="entry name" value="PREFOLDIN SUBUNIT 6"/>
    <property type="match status" value="1"/>
</dbReference>
<evidence type="ECO:0000256" key="3">
    <source>
        <dbReference type="SAM" id="Coils"/>
    </source>
</evidence>
<organism evidence="4 5">
    <name type="scientific">Antrodiella citrinella</name>
    <dbReference type="NCBI Taxonomy" id="2447956"/>
    <lineage>
        <taxon>Eukaryota</taxon>
        <taxon>Fungi</taxon>
        <taxon>Dikarya</taxon>
        <taxon>Basidiomycota</taxon>
        <taxon>Agaricomycotina</taxon>
        <taxon>Agaricomycetes</taxon>
        <taxon>Polyporales</taxon>
        <taxon>Steccherinaceae</taxon>
        <taxon>Antrodiella</taxon>
    </lineage>
</organism>
<dbReference type="Pfam" id="PF01920">
    <property type="entry name" value="Prefoldin_2"/>
    <property type="match status" value="1"/>
</dbReference>
<reference evidence="4 5" key="1">
    <citation type="submission" date="2019-02" db="EMBL/GenBank/DDBJ databases">
        <title>Genome sequencing of the rare red list fungi Antrodiella citrinella (Flaviporus citrinellus).</title>
        <authorList>
            <person name="Buettner E."/>
            <person name="Kellner H."/>
        </authorList>
    </citation>
    <scope>NUCLEOTIDE SEQUENCE [LARGE SCALE GENOMIC DNA]</scope>
    <source>
        <strain evidence="4 5">DSM 108506</strain>
    </source>
</reference>
<dbReference type="EMBL" id="SGPM01000198">
    <property type="protein sequence ID" value="THH28160.1"/>
    <property type="molecule type" value="Genomic_DNA"/>
</dbReference>
<keyword evidence="5" id="KW-1185">Reference proteome</keyword>
<name>A0A4S4MXM2_9APHY</name>
<sequence>MTESLALLQARLHIVSTELQNIQRDLTNAIVLRRKLEVRRYENEAVQEDMEALPAGSVVYKQVGSGLVQQSVEDIRKNVRTRMEFIMNELNQAEIRAAELRGRWERKKVQVIDVRLEIAQRTRYDVGLMTVVV</sequence>
<dbReference type="Gene3D" id="1.10.287.370">
    <property type="match status" value="1"/>
</dbReference>
<keyword evidence="3" id="KW-0175">Coiled coil</keyword>
<dbReference type="InterPro" id="IPR002777">
    <property type="entry name" value="PFD_beta-like"/>
</dbReference>